<feature type="region of interest" description="Disordered" evidence="1">
    <location>
        <begin position="1"/>
        <end position="121"/>
    </location>
</feature>
<comment type="caution">
    <text evidence="3">The sequence shown here is derived from an EMBL/GenBank/DDBJ whole genome shotgun (WGS) entry which is preliminary data.</text>
</comment>
<evidence type="ECO:0000256" key="2">
    <source>
        <dbReference type="SAM" id="Phobius"/>
    </source>
</evidence>
<evidence type="ECO:0000256" key="1">
    <source>
        <dbReference type="SAM" id="MobiDB-lite"/>
    </source>
</evidence>
<feature type="compositionally biased region" description="Acidic residues" evidence="1">
    <location>
        <begin position="109"/>
        <end position="118"/>
    </location>
</feature>
<keyword evidence="2" id="KW-0812">Transmembrane</keyword>
<proteinExistence type="predicted"/>
<accession>A0A5J4WFR3</accession>
<sequence>MQKVIRRLLQEDDDEDGNEDQTQDGSFVQRDQSTIDFSEPGKLQQLKEQEQEQDLNDLDLNQKEKDKEIEQQSKDQQQDESSDVSEEDEAEDEKILLKNNDNENNQQEDNNDEENEDDGFYRTKTQDESISNYMSMQPIFDPKIQSISMGPAVKFDLNPAPIVSNSGTIGMNIGIGQPEFQQQSPQIQRFQQANLYDDEDEDKNKGLVRNLVNDQQWEDKLDHEIIKLQTAYKQLPSPINAKFIFNIILSLSSQLVILVVLIVVVVLFVDSYQNSTVEIIIAGMRPPTYAQMQYFTLRLIFNYSQINLKEPVQFKYSSSPVWNDSSHIQNNKTRLMQILKGMSLQLRKIHDNFNYGSSEYTITGDAQIDTMKTTRWKTKDNVKFLFEETDCHLKDENLCKDQPDGDQGTGTQRIFNLNPPYFGLGTLLSKVELIIEQMSMLDPDRLLRTDLTNVSTTSQSSQTSQTSQQSLYGHLQGRGDNNEELRFVTSALRQDIIEGGMQMSQYHLNESLSLINLSINVLVYVVIGCSAVQLLMVLINSLPWTNDVVRATTQSQKLIQLLPSDESESHGEHGVEKEMVLIPSMMTSYSPLDTGRQRILEAGIQLIDAIKDKETLQTISSSYQQL</sequence>
<gene>
    <name evidence="3" type="ORF">EZS28_010757</name>
</gene>
<feature type="compositionally biased region" description="Polar residues" evidence="1">
    <location>
        <begin position="25"/>
        <end position="36"/>
    </location>
</feature>
<evidence type="ECO:0000313" key="3">
    <source>
        <dbReference type="EMBL" id="KAA6393721.1"/>
    </source>
</evidence>
<name>A0A5J4WFR3_9EUKA</name>
<feature type="non-terminal residue" evidence="3">
    <location>
        <position position="626"/>
    </location>
</feature>
<keyword evidence="2" id="KW-1133">Transmembrane helix</keyword>
<feature type="transmembrane region" description="Helical" evidence="2">
    <location>
        <begin position="521"/>
        <end position="542"/>
    </location>
</feature>
<feature type="compositionally biased region" description="Acidic residues" evidence="1">
    <location>
        <begin position="11"/>
        <end position="22"/>
    </location>
</feature>
<protein>
    <submittedName>
        <fullName evidence="3">Uncharacterized protein</fullName>
    </submittedName>
</protein>
<evidence type="ECO:0000313" key="4">
    <source>
        <dbReference type="Proteomes" id="UP000324800"/>
    </source>
</evidence>
<feature type="compositionally biased region" description="Basic and acidic residues" evidence="1">
    <location>
        <begin position="60"/>
        <end position="77"/>
    </location>
</feature>
<reference evidence="3 4" key="1">
    <citation type="submission" date="2019-03" db="EMBL/GenBank/DDBJ databases">
        <title>Single cell metagenomics reveals metabolic interactions within the superorganism composed of flagellate Streblomastix strix and complex community of Bacteroidetes bacteria on its surface.</title>
        <authorList>
            <person name="Treitli S.C."/>
            <person name="Kolisko M."/>
            <person name="Husnik F."/>
            <person name="Keeling P."/>
            <person name="Hampl V."/>
        </authorList>
    </citation>
    <scope>NUCLEOTIDE SEQUENCE [LARGE SCALE GENOMIC DNA]</scope>
    <source>
        <strain evidence="3">ST1C</strain>
    </source>
</reference>
<feature type="compositionally biased region" description="Low complexity" evidence="1">
    <location>
        <begin position="453"/>
        <end position="470"/>
    </location>
</feature>
<keyword evidence="2" id="KW-0472">Membrane</keyword>
<feature type="transmembrane region" description="Helical" evidence="2">
    <location>
        <begin position="243"/>
        <end position="269"/>
    </location>
</feature>
<feature type="compositionally biased region" description="Acidic residues" evidence="1">
    <location>
        <begin position="78"/>
        <end position="92"/>
    </location>
</feature>
<feature type="region of interest" description="Disordered" evidence="1">
    <location>
        <begin position="453"/>
        <end position="478"/>
    </location>
</feature>
<organism evidence="3 4">
    <name type="scientific">Streblomastix strix</name>
    <dbReference type="NCBI Taxonomy" id="222440"/>
    <lineage>
        <taxon>Eukaryota</taxon>
        <taxon>Metamonada</taxon>
        <taxon>Preaxostyla</taxon>
        <taxon>Oxymonadida</taxon>
        <taxon>Streblomastigidae</taxon>
        <taxon>Streblomastix</taxon>
    </lineage>
</organism>
<dbReference type="AlphaFoldDB" id="A0A5J4WFR3"/>
<dbReference type="Proteomes" id="UP000324800">
    <property type="component" value="Unassembled WGS sequence"/>
</dbReference>
<dbReference type="EMBL" id="SNRW01002158">
    <property type="protein sequence ID" value="KAA6393721.1"/>
    <property type="molecule type" value="Genomic_DNA"/>
</dbReference>